<dbReference type="HOGENOM" id="CLU_039046_0_1_0"/>
<dbReference type="eggNOG" id="COG1142">
    <property type="taxonomic scope" value="Bacteria"/>
</dbReference>
<evidence type="ECO:0000256" key="5">
    <source>
        <dbReference type="ARBA" id="ARBA00023004"/>
    </source>
</evidence>
<dbReference type="PANTHER" id="PTHR42859:SF10">
    <property type="entry name" value="DIMETHYLSULFOXIDE REDUCTASE CHAIN B"/>
    <property type="match status" value="1"/>
</dbReference>
<keyword evidence="2" id="KW-0004">4Fe-4S</keyword>
<dbReference type="InterPro" id="IPR050294">
    <property type="entry name" value="RnfB_subfamily"/>
</dbReference>
<evidence type="ECO:0000256" key="6">
    <source>
        <dbReference type="ARBA" id="ARBA00023014"/>
    </source>
</evidence>
<dbReference type="Gene3D" id="3.40.50.1780">
    <property type="match status" value="1"/>
</dbReference>
<evidence type="ECO:0000313" key="8">
    <source>
        <dbReference type="EMBL" id="APF18266.1"/>
    </source>
</evidence>
<dbReference type="eggNOG" id="COG4624">
    <property type="taxonomic scope" value="Bacteria"/>
</dbReference>
<dbReference type="Proteomes" id="UP000004671">
    <property type="component" value="Chromosome"/>
</dbReference>
<evidence type="ECO:0000313" key="11">
    <source>
        <dbReference type="Proteomes" id="UP000183868"/>
    </source>
</evidence>
<evidence type="ECO:0000256" key="4">
    <source>
        <dbReference type="ARBA" id="ARBA00022982"/>
    </source>
</evidence>
<dbReference type="KEGG" id="caby:Cabys_1517"/>
<dbReference type="PROSITE" id="PS51379">
    <property type="entry name" value="4FE4S_FER_2"/>
    <property type="match status" value="2"/>
</dbReference>
<evidence type="ECO:0000256" key="2">
    <source>
        <dbReference type="ARBA" id="ARBA00022485"/>
    </source>
</evidence>
<keyword evidence="3" id="KW-0479">Metal-binding</keyword>
<dbReference type="GO" id="GO:0046872">
    <property type="term" value="F:metal ion binding"/>
    <property type="evidence" value="ECO:0007669"/>
    <property type="project" value="UniProtKB-KW"/>
</dbReference>
<reference evidence="8 11" key="2">
    <citation type="submission" date="2016-11" db="EMBL/GenBank/DDBJ databases">
        <title>Genomic analysis of Caldithrix abyssi and proposal of a novel bacterial phylum Caldithrichaeota.</title>
        <authorList>
            <person name="Kublanov I."/>
            <person name="Sigalova O."/>
            <person name="Gavrilov S."/>
            <person name="Lebedinsky A."/>
            <person name="Ivanova N."/>
            <person name="Daum C."/>
            <person name="Reddy T."/>
            <person name="Klenk H.P."/>
            <person name="Goker M."/>
            <person name="Reva O."/>
            <person name="Miroshnichenko M."/>
            <person name="Kyprides N."/>
            <person name="Woyke T."/>
            <person name="Gelfand M."/>
        </authorList>
    </citation>
    <scope>NUCLEOTIDE SEQUENCE [LARGE SCALE GENOMIC DNA]</scope>
    <source>
        <strain evidence="8 11">LF13</strain>
    </source>
</reference>
<evidence type="ECO:0000256" key="3">
    <source>
        <dbReference type="ARBA" id="ARBA00022723"/>
    </source>
</evidence>
<name>H1XQ38_CALAY</name>
<dbReference type="Proteomes" id="UP000183868">
    <property type="component" value="Chromosome"/>
</dbReference>
<dbReference type="EMBL" id="CM001402">
    <property type="protein sequence ID" value="EHO42289.1"/>
    <property type="molecule type" value="Genomic_DNA"/>
</dbReference>
<dbReference type="Pfam" id="PF02906">
    <property type="entry name" value="Fe_hyd_lg_C"/>
    <property type="match status" value="1"/>
</dbReference>
<protein>
    <submittedName>
        <fullName evidence="8">(FeFe) hydrogenase, group B1/B3</fullName>
    </submittedName>
    <submittedName>
        <fullName evidence="9">Hydrogenase large subunit domain protein</fullName>
    </submittedName>
</protein>
<accession>H1XQ38</accession>
<dbReference type="PANTHER" id="PTHR42859">
    <property type="entry name" value="OXIDOREDUCTASE"/>
    <property type="match status" value="1"/>
</dbReference>
<dbReference type="PaxDb" id="880073-Calab_2680"/>
<dbReference type="GO" id="GO:0051539">
    <property type="term" value="F:4 iron, 4 sulfur cluster binding"/>
    <property type="evidence" value="ECO:0007669"/>
    <property type="project" value="UniProtKB-KW"/>
</dbReference>
<keyword evidence="6" id="KW-0411">Iron-sulfur</keyword>
<feature type="domain" description="4Fe-4S ferredoxin-type" evidence="7">
    <location>
        <begin position="138"/>
        <end position="168"/>
    </location>
</feature>
<evidence type="ECO:0000256" key="1">
    <source>
        <dbReference type="ARBA" id="ARBA00022448"/>
    </source>
</evidence>
<dbReference type="InterPro" id="IPR017900">
    <property type="entry name" value="4Fe4S_Fe_S_CS"/>
</dbReference>
<keyword evidence="1" id="KW-0813">Transport</keyword>
<dbReference type="SUPFAM" id="SSF53920">
    <property type="entry name" value="Fe-only hydrogenase"/>
    <property type="match status" value="1"/>
</dbReference>
<dbReference type="InterPro" id="IPR027631">
    <property type="entry name" value="Mono_FeFe_hydrog"/>
</dbReference>
<gene>
    <name evidence="8" type="ORF">Cabys_1517</name>
    <name evidence="9" type="ORF">Calab_2680</name>
</gene>
<dbReference type="NCBIfam" id="TIGR04105">
    <property type="entry name" value="FeFe_hydrog_B1"/>
    <property type="match status" value="1"/>
</dbReference>
<proteinExistence type="predicted"/>
<dbReference type="AlphaFoldDB" id="H1XQ38"/>
<dbReference type="Pfam" id="PF00037">
    <property type="entry name" value="Fer4"/>
    <property type="match status" value="2"/>
</dbReference>
<reference evidence="9 10" key="1">
    <citation type="submission" date="2011-09" db="EMBL/GenBank/DDBJ databases">
        <title>The permanent draft genome of Caldithrix abyssi DSM 13497.</title>
        <authorList>
            <consortium name="US DOE Joint Genome Institute (JGI-PGF)"/>
            <person name="Lucas S."/>
            <person name="Han J."/>
            <person name="Lapidus A."/>
            <person name="Bruce D."/>
            <person name="Goodwin L."/>
            <person name="Pitluck S."/>
            <person name="Peters L."/>
            <person name="Kyrpides N."/>
            <person name="Mavromatis K."/>
            <person name="Ivanova N."/>
            <person name="Mikhailova N."/>
            <person name="Chertkov O."/>
            <person name="Detter J.C."/>
            <person name="Tapia R."/>
            <person name="Han C."/>
            <person name="Land M."/>
            <person name="Hauser L."/>
            <person name="Markowitz V."/>
            <person name="Cheng J.-F."/>
            <person name="Hugenholtz P."/>
            <person name="Woyke T."/>
            <person name="Wu D."/>
            <person name="Spring S."/>
            <person name="Brambilla E."/>
            <person name="Klenk H.-P."/>
            <person name="Eisen J.A."/>
        </authorList>
    </citation>
    <scope>NUCLEOTIDE SEQUENCE [LARGE SCALE GENOMIC DNA]</scope>
    <source>
        <strain evidence="9 10">DSM 13497</strain>
    </source>
</reference>
<keyword evidence="4" id="KW-0249">Electron transport</keyword>
<evidence type="ECO:0000313" key="9">
    <source>
        <dbReference type="EMBL" id="EHO42289.1"/>
    </source>
</evidence>
<dbReference type="InParanoid" id="H1XQ38"/>
<dbReference type="SUPFAM" id="SSF54862">
    <property type="entry name" value="4Fe-4S ferredoxins"/>
    <property type="match status" value="1"/>
</dbReference>
<dbReference type="InterPro" id="IPR017896">
    <property type="entry name" value="4Fe4S_Fe-S-bd"/>
</dbReference>
<sequence length="461" mass="51416">MPYITEVTLLKRKILSLISEKMFNGTLKEDLRNIAYILIPDDTKPLKCCIYFDRALTKQKIKLILGLDHIKYKNVAWSDIYNDFEKNNGKEIPLITVLRDACNGCPQKRYYITEACQHCLAHPCVLNCPKNAITIESDRAVIDEEKCVKCGICVKICPFNAIIEVHKPCEYACPTGAITTDENNIAVIDEEKCIYCGQCIIGCPFGAIVERTDILQVIKKIKENKNLVALVAPSAVGQFSPKATMKQLCTALKLIGFKKVYELAYFADLIAREEAAELKEKKAENQTLTSSCCPAWVYFARKGRKNFAKTLSNALSPMARAAEAKKGDEIFVFIGPCLSKKREAESTAIDYVLTFEELACLFTAKKIDVLSCEESEFDVEGPRPGRIFAVSGGVTEAIKHYAGTEFNTEKINGLDKDSIKYLQRLKGVDFIEVMACENGCIGGPFVVTNPKRTAKLIENTE</sequence>
<keyword evidence="10" id="KW-1185">Reference proteome</keyword>
<feature type="domain" description="4Fe-4S ferredoxin-type" evidence="7">
    <location>
        <begin position="184"/>
        <end position="213"/>
    </location>
</feature>
<dbReference type="CDD" id="cd10549">
    <property type="entry name" value="MtMvhB_like"/>
    <property type="match status" value="1"/>
</dbReference>
<dbReference type="Gene3D" id="3.30.70.20">
    <property type="match status" value="2"/>
</dbReference>
<evidence type="ECO:0000313" key="10">
    <source>
        <dbReference type="Proteomes" id="UP000004671"/>
    </source>
</evidence>
<dbReference type="STRING" id="880073.Cabys_1517"/>
<organism evidence="9 10">
    <name type="scientific">Caldithrix abyssi DSM 13497</name>
    <dbReference type="NCBI Taxonomy" id="880073"/>
    <lineage>
        <taxon>Bacteria</taxon>
        <taxon>Pseudomonadati</taxon>
        <taxon>Calditrichota</taxon>
        <taxon>Calditrichia</taxon>
        <taxon>Calditrichales</taxon>
        <taxon>Calditrichaceae</taxon>
        <taxon>Caldithrix</taxon>
    </lineage>
</organism>
<dbReference type="EMBL" id="CP018099">
    <property type="protein sequence ID" value="APF18266.1"/>
    <property type="molecule type" value="Genomic_DNA"/>
</dbReference>
<dbReference type="InterPro" id="IPR009016">
    <property type="entry name" value="Fe_hydrogenase"/>
</dbReference>
<dbReference type="RefSeq" id="WP_006929576.1">
    <property type="nucleotide sequence ID" value="NZ_CM001402.1"/>
</dbReference>
<dbReference type="PROSITE" id="PS00198">
    <property type="entry name" value="4FE4S_FER_1"/>
    <property type="match status" value="2"/>
</dbReference>
<dbReference type="Gene3D" id="3.40.950.10">
    <property type="entry name" value="Fe-only Hydrogenase (Larger Subunit), Chain L, domain 3"/>
    <property type="match status" value="1"/>
</dbReference>
<evidence type="ECO:0000259" key="7">
    <source>
        <dbReference type="PROSITE" id="PS51379"/>
    </source>
</evidence>
<dbReference type="InterPro" id="IPR004108">
    <property type="entry name" value="Fe_hydrogenase_lsu_C"/>
</dbReference>
<dbReference type="OrthoDB" id="9798098at2"/>
<keyword evidence="5" id="KW-0408">Iron</keyword>